<dbReference type="AlphaFoldDB" id="A0A1G8UWS6"/>
<dbReference type="Proteomes" id="UP000199382">
    <property type="component" value="Unassembled WGS sequence"/>
</dbReference>
<sequence length="83" mass="8725">MTDHKKLIYDAVRAGVQLAVFEYLGRQPIPPMGGATAALESTEVVPPAGTLLRATGGAKTCASARPKPPWWKETLAHRAVSGG</sequence>
<protein>
    <submittedName>
        <fullName evidence="1">Uncharacterized protein</fullName>
    </submittedName>
</protein>
<proteinExistence type="predicted"/>
<evidence type="ECO:0000313" key="2">
    <source>
        <dbReference type="Proteomes" id="UP000199382"/>
    </source>
</evidence>
<evidence type="ECO:0000313" key="1">
    <source>
        <dbReference type="EMBL" id="SDJ58312.1"/>
    </source>
</evidence>
<keyword evidence="2" id="KW-1185">Reference proteome</keyword>
<reference evidence="1 2" key="1">
    <citation type="submission" date="2016-10" db="EMBL/GenBank/DDBJ databases">
        <authorList>
            <person name="de Groot N.N."/>
        </authorList>
    </citation>
    <scope>NUCLEOTIDE SEQUENCE [LARGE SCALE GENOMIC DNA]</scope>
    <source>
        <strain evidence="1 2">DSM 25294</strain>
    </source>
</reference>
<accession>A0A1G8UWS6</accession>
<organism evidence="1 2">
    <name type="scientific">Aliiruegeria lutimaris</name>
    <dbReference type="NCBI Taxonomy" id="571298"/>
    <lineage>
        <taxon>Bacteria</taxon>
        <taxon>Pseudomonadati</taxon>
        <taxon>Pseudomonadota</taxon>
        <taxon>Alphaproteobacteria</taxon>
        <taxon>Rhodobacterales</taxon>
        <taxon>Roseobacteraceae</taxon>
        <taxon>Aliiruegeria</taxon>
    </lineage>
</organism>
<dbReference type="EMBL" id="FNEK01000020">
    <property type="protein sequence ID" value="SDJ58312.1"/>
    <property type="molecule type" value="Genomic_DNA"/>
</dbReference>
<dbReference type="STRING" id="571298.SAMN04488026_102013"/>
<gene>
    <name evidence="1" type="ORF">SAMN04488026_102013</name>
</gene>
<name>A0A1G8UWS6_9RHOB</name>